<organism evidence="2 3">
    <name type="scientific">Marasmius crinis-equi</name>
    <dbReference type="NCBI Taxonomy" id="585013"/>
    <lineage>
        <taxon>Eukaryota</taxon>
        <taxon>Fungi</taxon>
        <taxon>Dikarya</taxon>
        <taxon>Basidiomycota</taxon>
        <taxon>Agaricomycotina</taxon>
        <taxon>Agaricomycetes</taxon>
        <taxon>Agaricomycetidae</taxon>
        <taxon>Agaricales</taxon>
        <taxon>Marasmiineae</taxon>
        <taxon>Marasmiaceae</taxon>
        <taxon>Marasmius</taxon>
    </lineage>
</organism>
<feature type="transmembrane region" description="Helical" evidence="1">
    <location>
        <begin position="194"/>
        <end position="217"/>
    </location>
</feature>
<gene>
    <name evidence="2" type="ORF">V5O48_016089</name>
</gene>
<evidence type="ECO:0008006" key="4">
    <source>
        <dbReference type="Google" id="ProtNLM"/>
    </source>
</evidence>
<feature type="transmembrane region" description="Helical" evidence="1">
    <location>
        <begin position="154"/>
        <end position="174"/>
    </location>
</feature>
<dbReference type="PANTHER" id="PTHR38848">
    <property type="entry name" value="G-PROTEIN COUPLED RECEPTORS FAMILY 3 PROFILE DOMAIN-CONTAINING PROTEIN"/>
    <property type="match status" value="1"/>
</dbReference>
<dbReference type="Proteomes" id="UP001465976">
    <property type="component" value="Unassembled WGS sequence"/>
</dbReference>
<evidence type="ECO:0000313" key="2">
    <source>
        <dbReference type="EMBL" id="KAL0565931.1"/>
    </source>
</evidence>
<protein>
    <recommendedName>
        <fullName evidence="4">Vomeronasal type-1 receptor</fullName>
    </recommendedName>
</protein>
<keyword evidence="1" id="KW-0472">Membrane</keyword>
<keyword evidence="1" id="KW-0812">Transmembrane</keyword>
<evidence type="ECO:0000256" key="1">
    <source>
        <dbReference type="SAM" id="Phobius"/>
    </source>
</evidence>
<dbReference type="PANTHER" id="PTHR38848:SF3">
    <property type="entry name" value="G-PROTEIN COUPLED RECEPTORS FAMILY 3 PROFILE DOMAIN-CONTAINING PROTEIN"/>
    <property type="match status" value="1"/>
</dbReference>
<reference evidence="2 3" key="1">
    <citation type="submission" date="2024-02" db="EMBL/GenBank/DDBJ databases">
        <title>A draft genome for the cacao thread blight pathogen Marasmius crinis-equi.</title>
        <authorList>
            <person name="Cohen S.P."/>
            <person name="Baruah I.K."/>
            <person name="Amoako-Attah I."/>
            <person name="Bukari Y."/>
            <person name="Meinhardt L.W."/>
            <person name="Bailey B.A."/>
        </authorList>
    </citation>
    <scope>NUCLEOTIDE SEQUENCE [LARGE SCALE GENOMIC DNA]</scope>
    <source>
        <strain evidence="2 3">GH-76</strain>
    </source>
</reference>
<comment type="caution">
    <text evidence="2">The sequence shown here is derived from an EMBL/GenBank/DDBJ whole genome shotgun (WGS) entry which is preliminary data.</text>
</comment>
<accession>A0ABR3ESR5</accession>
<feature type="transmembrane region" description="Helical" evidence="1">
    <location>
        <begin position="113"/>
        <end position="134"/>
    </location>
</feature>
<sequence>MMTSFFHLLGCSVLSFLISRRALKLSAWRSLSWGKICMFLVLTDSWLCVFLSGFLLTGSSKEAPRSSFIAFSLKRSAPKTKSSYLSHPHKRLLAQVYIVWSGPLRSPRIKTTAYKVCLIVQLGYVAINVLYFIAKSSNIQSDGACVLGLRHFATIPLVIYDFIQNVLFTFMFLWPLYRSKVMNPALRRVAKRTLIGAVSGLSIFAANTLIIIGFGGFELDWVTLNALIIYWVSSGPSSDEVNHAPLPRITVTTGSAWVVDSLNNTNTRGISFATMEACSHIDHNPGDPEQQSSGRI</sequence>
<evidence type="ECO:0000313" key="3">
    <source>
        <dbReference type="Proteomes" id="UP001465976"/>
    </source>
</evidence>
<feature type="transmembrane region" description="Helical" evidence="1">
    <location>
        <begin position="32"/>
        <end position="56"/>
    </location>
</feature>
<name>A0ABR3ESR5_9AGAR</name>
<keyword evidence="1" id="KW-1133">Transmembrane helix</keyword>
<proteinExistence type="predicted"/>
<keyword evidence="3" id="KW-1185">Reference proteome</keyword>
<dbReference type="EMBL" id="JBAHYK010002067">
    <property type="protein sequence ID" value="KAL0565931.1"/>
    <property type="molecule type" value="Genomic_DNA"/>
</dbReference>